<dbReference type="AlphaFoldDB" id="A0A0E0MF08"/>
<evidence type="ECO:0000313" key="3">
    <source>
        <dbReference type="Proteomes" id="UP000026962"/>
    </source>
</evidence>
<name>A0A0E0MF08_ORYPU</name>
<dbReference type="Proteomes" id="UP000026962">
    <property type="component" value="Chromosome 11"/>
</dbReference>
<proteinExistence type="predicted"/>
<dbReference type="EnsemblPlants" id="OPUNC11G10070.2">
    <property type="protein sequence ID" value="OPUNC11G10070.2"/>
    <property type="gene ID" value="OPUNC11G10070"/>
</dbReference>
<feature type="compositionally biased region" description="Low complexity" evidence="1">
    <location>
        <begin position="41"/>
        <end position="60"/>
    </location>
</feature>
<protein>
    <submittedName>
        <fullName evidence="2">Uncharacterized protein</fullName>
    </submittedName>
</protein>
<dbReference type="Gramene" id="OPUNC11G10070.1">
    <property type="protein sequence ID" value="OPUNC11G10070.1"/>
    <property type="gene ID" value="OPUNC11G10070"/>
</dbReference>
<dbReference type="Gramene" id="OPUNC11G10070.2">
    <property type="protein sequence ID" value="OPUNC11G10070.2"/>
    <property type="gene ID" value="OPUNC11G10070"/>
</dbReference>
<reference evidence="2" key="1">
    <citation type="submission" date="2015-04" db="UniProtKB">
        <authorList>
            <consortium name="EnsemblPlants"/>
        </authorList>
    </citation>
    <scope>IDENTIFICATION</scope>
</reference>
<sequence length="152" mass="16960">MASQSPSPAFTDLPKHPSHPSPSHLSKIGKTILLRPPPAPSRRSPSPRAAAPAVQHSRSPAARAAYSRLLLPAPKSISPSPRPPHEFALRRLRRRSPSREQPQRCVVLLLPPQILKAELLVQFSIIYRGTHLINHFFLELDGFDRKCLYLVP</sequence>
<dbReference type="HOGENOM" id="CLU_1725244_0_0_1"/>
<dbReference type="EnsemblPlants" id="OPUNC11G10070.1">
    <property type="protein sequence ID" value="OPUNC11G10070.1"/>
    <property type="gene ID" value="OPUNC11G10070"/>
</dbReference>
<keyword evidence="3" id="KW-1185">Reference proteome</keyword>
<evidence type="ECO:0000313" key="2">
    <source>
        <dbReference type="EnsemblPlants" id="OPUNC11G10070.1"/>
    </source>
</evidence>
<reference evidence="2" key="2">
    <citation type="submission" date="2018-05" db="EMBL/GenBank/DDBJ databases">
        <title>OpunRS2 (Oryza punctata Reference Sequence Version 2).</title>
        <authorList>
            <person name="Zhang J."/>
            <person name="Kudrna D."/>
            <person name="Lee S."/>
            <person name="Talag J."/>
            <person name="Welchert J."/>
            <person name="Wing R.A."/>
        </authorList>
    </citation>
    <scope>NUCLEOTIDE SEQUENCE [LARGE SCALE GENOMIC DNA]</scope>
</reference>
<organism evidence="2">
    <name type="scientific">Oryza punctata</name>
    <name type="common">Red rice</name>
    <dbReference type="NCBI Taxonomy" id="4537"/>
    <lineage>
        <taxon>Eukaryota</taxon>
        <taxon>Viridiplantae</taxon>
        <taxon>Streptophyta</taxon>
        <taxon>Embryophyta</taxon>
        <taxon>Tracheophyta</taxon>
        <taxon>Spermatophyta</taxon>
        <taxon>Magnoliopsida</taxon>
        <taxon>Liliopsida</taxon>
        <taxon>Poales</taxon>
        <taxon>Poaceae</taxon>
        <taxon>BOP clade</taxon>
        <taxon>Oryzoideae</taxon>
        <taxon>Oryzeae</taxon>
        <taxon>Oryzinae</taxon>
        <taxon>Oryza</taxon>
    </lineage>
</organism>
<feature type="region of interest" description="Disordered" evidence="1">
    <location>
        <begin position="1"/>
        <end position="60"/>
    </location>
</feature>
<accession>A0A0E0MF08</accession>
<evidence type="ECO:0000256" key="1">
    <source>
        <dbReference type="SAM" id="MobiDB-lite"/>
    </source>
</evidence>